<dbReference type="AlphaFoldDB" id="A0A026WMI0"/>
<organism evidence="1 2">
    <name type="scientific">Ooceraea biroi</name>
    <name type="common">Clonal raider ant</name>
    <name type="synonym">Cerapachys biroi</name>
    <dbReference type="NCBI Taxonomy" id="2015173"/>
    <lineage>
        <taxon>Eukaryota</taxon>
        <taxon>Metazoa</taxon>
        <taxon>Ecdysozoa</taxon>
        <taxon>Arthropoda</taxon>
        <taxon>Hexapoda</taxon>
        <taxon>Insecta</taxon>
        <taxon>Pterygota</taxon>
        <taxon>Neoptera</taxon>
        <taxon>Endopterygota</taxon>
        <taxon>Hymenoptera</taxon>
        <taxon>Apocrita</taxon>
        <taxon>Aculeata</taxon>
        <taxon>Formicoidea</taxon>
        <taxon>Formicidae</taxon>
        <taxon>Dorylinae</taxon>
        <taxon>Ooceraea</taxon>
    </lineage>
</organism>
<evidence type="ECO:0000313" key="2">
    <source>
        <dbReference type="Proteomes" id="UP000053097"/>
    </source>
</evidence>
<name>A0A026WMI0_OOCBI</name>
<evidence type="ECO:0000313" key="1">
    <source>
        <dbReference type="EMBL" id="EZA57282.1"/>
    </source>
</evidence>
<accession>A0A026WMI0</accession>
<sequence length="93" mass="10108">MGLKGWRIVRGGRDFLVRRAAGTDVFARCGWARDAGEMRIIVMECCFMYARVNPQMEGKYRSLAIAARVHTGGALSATPSISSLACAKIGVRS</sequence>
<dbReference type="EMBL" id="KK107151">
    <property type="protein sequence ID" value="EZA57282.1"/>
    <property type="molecule type" value="Genomic_DNA"/>
</dbReference>
<proteinExistence type="predicted"/>
<keyword evidence="2" id="KW-1185">Reference proteome</keyword>
<protein>
    <submittedName>
        <fullName evidence="1">Uncharacterized protein</fullName>
    </submittedName>
</protein>
<dbReference type="Proteomes" id="UP000053097">
    <property type="component" value="Unassembled WGS sequence"/>
</dbReference>
<reference evidence="1 2" key="1">
    <citation type="journal article" date="2014" name="Curr. Biol.">
        <title>The genome of the clonal raider ant Cerapachys biroi.</title>
        <authorList>
            <person name="Oxley P.R."/>
            <person name="Ji L."/>
            <person name="Fetter-Pruneda I."/>
            <person name="McKenzie S.K."/>
            <person name="Li C."/>
            <person name="Hu H."/>
            <person name="Zhang G."/>
            <person name="Kronauer D.J."/>
        </authorList>
    </citation>
    <scope>NUCLEOTIDE SEQUENCE [LARGE SCALE GENOMIC DNA]</scope>
</reference>
<gene>
    <name evidence="1" type="ORF">X777_02533</name>
</gene>